<dbReference type="AlphaFoldDB" id="A0A165RYA2"/>
<dbReference type="EMBL" id="KV425578">
    <property type="protein sequence ID" value="KZT24421.1"/>
    <property type="molecule type" value="Genomic_DNA"/>
</dbReference>
<proteinExistence type="predicted"/>
<dbReference type="STRING" id="1314782.A0A165RYA2"/>
<protein>
    <submittedName>
        <fullName evidence="2">Uncharacterized protein</fullName>
    </submittedName>
</protein>
<dbReference type="InParanoid" id="A0A165RYA2"/>
<dbReference type="OrthoDB" id="2246127at2759"/>
<feature type="compositionally biased region" description="Polar residues" evidence="1">
    <location>
        <begin position="409"/>
        <end position="419"/>
    </location>
</feature>
<dbReference type="Proteomes" id="UP000076761">
    <property type="component" value="Unassembled WGS sequence"/>
</dbReference>
<keyword evidence="3" id="KW-1185">Reference proteome</keyword>
<evidence type="ECO:0000313" key="2">
    <source>
        <dbReference type="EMBL" id="KZT24421.1"/>
    </source>
</evidence>
<accession>A0A165RYA2</accession>
<feature type="region of interest" description="Disordered" evidence="1">
    <location>
        <begin position="380"/>
        <end position="423"/>
    </location>
</feature>
<organism evidence="2 3">
    <name type="scientific">Neolentinus lepideus HHB14362 ss-1</name>
    <dbReference type="NCBI Taxonomy" id="1314782"/>
    <lineage>
        <taxon>Eukaryota</taxon>
        <taxon>Fungi</taxon>
        <taxon>Dikarya</taxon>
        <taxon>Basidiomycota</taxon>
        <taxon>Agaricomycotina</taxon>
        <taxon>Agaricomycetes</taxon>
        <taxon>Gloeophyllales</taxon>
        <taxon>Gloeophyllaceae</taxon>
        <taxon>Neolentinus</taxon>
    </lineage>
</organism>
<dbReference type="PANTHER" id="PTHR31912:SF34">
    <property type="entry name" value="NOTOCHORD-RELATED PROTEIN"/>
    <property type="match status" value="1"/>
</dbReference>
<dbReference type="PANTHER" id="PTHR31912">
    <property type="entry name" value="IP13529P"/>
    <property type="match status" value="1"/>
</dbReference>
<name>A0A165RYA2_9AGAM</name>
<gene>
    <name evidence="2" type="ORF">NEOLEDRAFT_1156913</name>
</gene>
<sequence>MMKKWDMKIVQTPTSTQTHFPLSCVLDILRHLPHCAFSERQNTAIHWAMRILGLHYIPSQRTMKDVERALQQLCGVDSIQYSGALGHVYYVNDFAWLVAQELANPLVRQHLRFLPEDSRARLSEAWQAKRWLEELDPELLTQMICVNTQDFFVYEPALLKDRRVCMPVCWFTRGGSTFAWAYSMSATLRGWIVHEQLVCEIHSDQLLLSFPQLTHSHSYHALPDPRVICGAQKMDVGPVEAWTKTNPIEGNKWRVKAHGHRVMAFPIWLYCDDTSGNVSKKWNKHNSFLFTVAGLPCRLVHREFNVHFLSTSNIAPPLEMLDGIVEQLKQCQTDGRNVLVLPSVLAMLGDNPMQSEIACHIGLMGKLFCRACWVKNNAGDENQEPRAPEIHSQQAELSGDLTDDRESDASSMESTLSDNTRMRRKAPETLAHMIKRVKCFMEKGHLCTKSETQCILASQFDSAQEIGGQTSFKQQRTNTGIKDTFQGFFADKLFRISTKRGTSRVQKEVAMGIASAAFPDDTTSPVWRIKDFNPHSDTPVEILHVILLGFVKYLWRDAISRLKDPQKAVLIARLNSFNVSGLGISKLAGLTLVTYSGSLTGRDFHAIAQAAPFVLHDLLSSDALAVWQALGILVPLVWKPEIEDIDAYLLQRSIDYFLDCTCRLTPCWFNKPKFHIILHLPEHIRRFGPAMLFATEGFDVLSNRHAPSRDIAQSMAGSNCDVYGSPWIRMMKSRRIAHWRGIGATPRELLEDYQFAKQLLGFPAPDETDSHTQTAALVNGDHCKPGDWVVWLETHLTEPRVTYSRVGLVMEILQITGSLAERNGKADLILIKHAIVGDLSVEYDMPCVSVLDEYVLSEASVVCCTVNVQHNCMKNHCRVTRSQPVYQERELTTQQANAVQHLNVCDCVLNTAQMRDASKIDPFRIPIPRLDRDTIIHAAAIQELEAAKLCHQVQPNGKAGRQWKPTHSSCAVNEHRPAESHSQIVCKASPLARRMQALIFIIHRSHPPHK</sequence>
<evidence type="ECO:0000256" key="1">
    <source>
        <dbReference type="SAM" id="MobiDB-lite"/>
    </source>
</evidence>
<evidence type="ECO:0000313" key="3">
    <source>
        <dbReference type="Proteomes" id="UP000076761"/>
    </source>
</evidence>
<reference evidence="2 3" key="1">
    <citation type="journal article" date="2016" name="Mol. Biol. Evol.">
        <title>Comparative Genomics of Early-Diverging Mushroom-Forming Fungi Provides Insights into the Origins of Lignocellulose Decay Capabilities.</title>
        <authorList>
            <person name="Nagy L.G."/>
            <person name="Riley R."/>
            <person name="Tritt A."/>
            <person name="Adam C."/>
            <person name="Daum C."/>
            <person name="Floudas D."/>
            <person name="Sun H."/>
            <person name="Yadav J.S."/>
            <person name="Pangilinan J."/>
            <person name="Larsson K.H."/>
            <person name="Matsuura K."/>
            <person name="Barry K."/>
            <person name="Labutti K."/>
            <person name="Kuo R."/>
            <person name="Ohm R.A."/>
            <person name="Bhattacharya S.S."/>
            <person name="Shirouzu T."/>
            <person name="Yoshinaga Y."/>
            <person name="Martin F.M."/>
            <person name="Grigoriev I.V."/>
            <person name="Hibbett D.S."/>
        </authorList>
    </citation>
    <scope>NUCLEOTIDE SEQUENCE [LARGE SCALE GENOMIC DNA]</scope>
    <source>
        <strain evidence="2 3">HHB14362 ss-1</strain>
    </source>
</reference>